<reference evidence="1 2" key="1">
    <citation type="submission" date="2021-06" db="EMBL/GenBank/DDBJ databases">
        <title>Actinomycetes sequencing.</title>
        <authorList>
            <person name="Shan Q."/>
        </authorList>
    </citation>
    <scope>NUCLEOTIDE SEQUENCE [LARGE SCALE GENOMIC DNA]</scope>
    <source>
        <strain evidence="1 2">NEAU-G5</strain>
    </source>
</reference>
<keyword evidence="2" id="KW-1185">Reference proteome</keyword>
<gene>
    <name evidence="1" type="ORF">KO481_42605</name>
</gene>
<accession>A0ABS6BEG1</accession>
<organism evidence="1 2">
    <name type="scientific">Nocardia albiluteola</name>
    <dbReference type="NCBI Taxonomy" id="2842303"/>
    <lineage>
        <taxon>Bacteria</taxon>
        <taxon>Bacillati</taxon>
        <taxon>Actinomycetota</taxon>
        <taxon>Actinomycetes</taxon>
        <taxon>Mycobacteriales</taxon>
        <taxon>Nocardiaceae</taxon>
        <taxon>Nocardia</taxon>
    </lineage>
</organism>
<evidence type="ECO:0000313" key="2">
    <source>
        <dbReference type="Proteomes" id="UP000733379"/>
    </source>
</evidence>
<evidence type="ECO:0000313" key="1">
    <source>
        <dbReference type="EMBL" id="MBU3068191.1"/>
    </source>
</evidence>
<dbReference type="Proteomes" id="UP000733379">
    <property type="component" value="Unassembled WGS sequence"/>
</dbReference>
<protein>
    <submittedName>
        <fullName evidence="1">Uncharacterized protein</fullName>
    </submittedName>
</protein>
<comment type="caution">
    <text evidence="1">The sequence shown here is derived from an EMBL/GenBank/DDBJ whole genome shotgun (WGS) entry which is preliminary data.</text>
</comment>
<proteinExistence type="predicted"/>
<name>A0ABS6BEG1_9NOCA</name>
<sequence>MEISLIPSRPNDGLNLSVRGIHYFAVERTPHEDISFLEFTATTLFPSVLWPKGCPGRFSGPKPVHPLLWLHAEGEATFDIVAAIVIALKQVD</sequence>
<dbReference type="EMBL" id="JAHKNI010000040">
    <property type="protein sequence ID" value="MBU3068191.1"/>
    <property type="molecule type" value="Genomic_DNA"/>
</dbReference>
<dbReference type="RefSeq" id="WP_215924459.1">
    <property type="nucleotide sequence ID" value="NZ_JAHKNI010000040.1"/>
</dbReference>